<feature type="transmembrane region" description="Helical" evidence="1">
    <location>
        <begin position="6"/>
        <end position="25"/>
    </location>
</feature>
<dbReference type="AlphaFoldDB" id="A0A232EVD7"/>
<reference evidence="2 3" key="1">
    <citation type="journal article" date="2017" name="Curr. Biol.">
        <title>The Evolution of Venom by Co-option of Single-Copy Genes.</title>
        <authorList>
            <person name="Martinson E.O."/>
            <person name="Mrinalini"/>
            <person name="Kelkar Y.D."/>
            <person name="Chang C.H."/>
            <person name="Werren J.H."/>
        </authorList>
    </citation>
    <scope>NUCLEOTIDE SEQUENCE [LARGE SCALE GENOMIC DNA]</scope>
    <source>
        <strain evidence="2 3">Alberta</strain>
        <tissue evidence="2">Whole body</tissue>
    </source>
</reference>
<dbReference type="EMBL" id="NNAY01002011">
    <property type="protein sequence ID" value="OXU22313.1"/>
    <property type="molecule type" value="Genomic_DNA"/>
</dbReference>
<proteinExistence type="predicted"/>
<sequence>MSLHVFWPASAVLTLFVVGVIMILLKFGPRICKTRHEPLPTEQDWMGKSYEHELSVSIA</sequence>
<keyword evidence="1" id="KW-0472">Membrane</keyword>
<comment type="caution">
    <text evidence="2">The sequence shown here is derived from an EMBL/GenBank/DDBJ whole genome shotgun (WGS) entry which is preliminary data.</text>
</comment>
<evidence type="ECO:0000313" key="3">
    <source>
        <dbReference type="Proteomes" id="UP000215335"/>
    </source>
</evidence>
<keyword evidence="1" id="KW-1133">Transmembrane helix</keyword>
<evidence type="ECO:0000256" key="1">
    <source>
        <dbReference type="SAM" id="Phobius"/>
    </source>
</evidence>
<organism evidence="2 3">
    <name type="scientific">Trichomalopsis sarcophagae</name>
    <dbReference type="NCBI Taxonomy" id="543379"/>
    <lineage>
        <taxon>Eukaryota</taxon>
        <taxon>Metazoa</taxon>
        <taxon>Ecdysozoa</taxon>
        <taxon>Arthropoda</taxon>
        <taxon>Hexapoda</taxon>
        <taxon>Insecta</taxon>
        <taxon>Pterygota</taxon>
        <taxon>Neoptera</taxon>
        <taxon>Endopterygota</taxon>
        <taxon>Hymenoptera</taxon>
        <taxon>Apocrita</taxon>
        <taxon>Proctotrupomorpha</taxon>
        <taxon>Chalcidoidea</taxon>
        <taxon>Pteromalidae</taxon>
        <taxon>Pteromalinae</taxon>
        <taxon>Trichomalopsis</taxon>
    </lineage>
</organism>
<dbReference type="OrthoDB" id="6683043at2759"/>
<protein>
    <submittedName>
        <fullName evidence="2">Uncharacterized protein</fullName>
    </submittedName>
</protein>
<keyword evidence="1" id="KW-0812">Transmembrane</keyword>
<name>A0A232EVD7_9HYME</name>
<gene>
    <name evidence="2" type="ORF">TSAR_003394</name>
</gene>
<dbReference type="SMR" id="A0A232EVD7"/>
<accession>A0A232EVD7</accession>
<dbReference type="Proteomes" id="UP000215335">
    <property type="component" value="Unassembled WGS sequence"/>
</dbReference>
<keyword evidence="3" id="KW-1185">Reference proteome</keyword>
<evidence type="ECO:0000313" key="2">
    <source>
        <dbReference type="EMBL" id="OXU22313.1"/>
    </source>
</evidence>